<dbReference type="Proteomes" id="UP001497525">
    <property type="component" value="Unassembled WGS sequence"/>
</dbReference>
<organism evidence="3 4">
    <name type="scientific">Calicophoron daubneyi</name>
    <name type="common">Rumen fluke</name>
    <name type="synonym">Paramphistomum daubneyi</name>
    <dbReference type="NCBI Taxonomy" id="300641"/>
    <lineage>
        <taxon>Eukaryota</taxon>
        <taxon>Metazoa</taxon>
        <taxon>Spiralia</taxon>
        <taxon>Lophotrochozoa</taxon>
        <taxon>Platyhelminthes</taxon>
        <taxon>Trematoda</taxon>
        <taxon>Digenea</taxon>
        <taxon>Plagiorchiida</taxon>
        <taxon>Pronocephalata</taxon>
        <taxon>Paramphistomoidea</taxon>
        <taxon>Paramphistomidae</taxon>
        <taxon>Calicophoron</taxon>
    </lineage>
</organism>
<gene>
    <name evidence="3" type="ORF">CDAUBV1_LOCUS8364</name>
</gene>
<dbReference type="PANTHER" id="PTHR10334">
    <property type="entry name" value="CYSTEINE-RICH SECRETORY PROTEIN-RELATED"/>
    <property type="match status" value="1"/>
</dbReference>
<dbReference type="Pfam" id="PF00188">
    <property type="entry name" value="CAP"/>
    <property type="match status" value="1"/>
</dbReference>
<dbReference type="EMBL" id="CAXLJL010000212">
    <property type="protein sequence ID" value="CAL5134581.1"/>
    <property type="molecule type" value="Genomic_DNA"/>
</dbReference>
<dbReference type="SUPFAM" id="SSF55797">
    <property type="entry name" value="PR-1-like"/>
    <property type="match status" value="1"/>
</dbReference>
<feature type="domain" description="SCP" evidence="2">
    <location>
        <begin position="5"/>
        <end position="139"/>
    </location>
</feature>
<dbReference type="AlphaFoldDB" id="A0AAV2TE67"/>
<evidence type="ECO:0000313" key="4">
    <source>
        <dbReference type="Proteomes" id="UP001497525"/>
    </source>
</evidence>
<feature type="region of interest" description="Disordered" evidence="1">
    <location>
        <begin position="459"/>
        <end position="561"/>
    </location>
</feature>
<dbReference type="CDD" id="cd05382">
    <property type="entry name" value="CAP_GAPR1-like"/>
    <property type="match status" value="1"/>
</dbReference>
<feature type="compositionally biased region" description="Polar residues" evidence="1">
    <location>
        <begin position="362"/>
        <end position="379"/>
    </location>
</feature>
<feature type="compositionally biased region" description="Basic and acidic residues" evidence="1">
    <location>
        <begin position="502"/>
        <end position="551"/>
    </location>
</feature>
<dbReference type="InterPro" id="IPR014044">
    <property type="entry name" value="CAP_dom"/>
</dbReference>
<dbReference type="InterPro" id="IPR034113">
    <property type="entry name" value="SCP_GAPR1-like"/>
</dbReference>
<evidence type="ECO:0000256" key="1">
    <source>
        <dbReference type="SAM" id="MobiDB-lite"/>
    </source>
</evidence>
<dbReference type="Gene3D" id="3.40.33.10">
    <property type="entry name" value="CAP"/>
    <property type="match status" value="1"/>
</dbReference>
<dbReference type="PRINTS" id="PR00837">
    <property type="entry name" value="V5TPXLIKE"/>
</dbReference>
<dbReference type="SMART" id="SM00198">
    <property type="entry name" value="SCP"/>
    <property type="match status" value="1"/>
</dbReference>
<dbReference type="InterPro" id="IPR001283">
    <property type="entry name" value="CRISP-related"/>
</dbReference>
<evidence type="ECO:0000259" key="2">
    <source>
        <dbReference type="SMART" id="SM00198"/>
    </source>
</evidence>
<dbReference type="FunFam" id="3.40.33.10:FF:000002">
    <property type="entry name" value="Golgi-associated plant pathogenesis-related protein 1"/>
    <property type="match status" value="1"/>
</dbReference>
<protein>
    <recommendedName>
        <fullName evidence="2">SCP domain-containing protein</fullName>
    </recommendedName>
</protein>
<evidence type="ECO:0000313" key="3">
    <source>
        <dbReference type="EMBL" id="CAL5134581.1"/>
    </source>
</evidence>
<comment type="caution">
    <text evidence="3">The sequence shown here is derived from an EMBL/GenBank/DDBJ whole genome shotgun (WGS) entry which is preliminary data.</text>
</comment>
<reference evidence="3" key="1">
    <citation type="submission" date="2024-06" db="EMBL/GenBank/DDBJ databases">
        <authorList>
            <person name="Liu X."/>
            <person name="Lenzi L."/>
            <person name="Haldenby T S."/>
            <person name="Uol C."/>
        </authorList>
    </citation>
    <scope>NUCLEOTIDE SEQUENCE</scope>
</reference>
<feature type="region of interest" description="Disordered" evidence="1">
    <location>
        <begin position="200"/>
        <end position="410"/>
    </location>
</feature>
<feature type="region of interest" description="Disordered" evidence="1">
    <location>
        <begin position="153"/>
        <end position="185"/>
    </location>
</feature>
<sequence>MVDNALNEEAISLHNQYRALHGCPPLTYDSSLARSAQLWAQELAKTQNMRHSAQENYGENLAYMGSTDLAELSGKDATDMWYSQLAVHDFQGGFLYETCYFTQLVWKGSKIVGFGRARTADGHGIYIVAHYAPKGNVRNLFGSNVFPQDITQSHRSQTLPGAVIPGKRNSQQMPTDYGGLDSPSTPKLRANVDGPAVYAPRGSLVANGPHAPNVDLETSRVSGPRYDAPDISTPDVSLPRGKYDAPNVSAPRGSLNTPDVTVPHGKYDAPNISAPRGSLNAPDVSVPRGSFDTPKVSAPRGSLNTPDVTVPRGKYDAPNVSAPRGSLNTPDVTVPHGKYDAPNISAPRGSLNAPDVSVPRGSLNTPGMSTPKANISTPEVSAPRGSLKAAELSTPKASVDAPGIYAPPGSLKAAGLSTPRASYDMPSASAMVATPQSPVLSYNRGRSPSMGSVISLKKHHHGNDYEGSKKHSKSVTALNNPSGSSLFRRDKHSKTSLSGSKDSLKLREKAEKERLKAEKKLAAEKEKAEKKAQKEREKAEKKAQKEREKAAKATKKSGLFR</sequence>
<name>A0AAV2TE67_CALDB</name>
<accession>A0AAV2TE67</accession>
<feature type="compositionally biased region" description="Polar residues" evidence="1">
    <location>
        <begin position="474"/>
        <end position="485"/>
    </location>
</feature>
<dbReference type="InterPro" id="IPR035940">
    <property type="entry name" value="CAP_sf"/>
</dbReference>
<proteinExistence type="predicted"/>